<keyword evidence="3" id="KW-1185">Reference proteome</keyword>
<dbReference type="Proteomes" id="UP000276215">
    <property type="component" value="Unassembled WGS sequence"/>
</dbReference>
<evidence type="ECO:0000313" key="3">
    <source>
        <dbReference type="Proteomes" id="UP000276215"/>
    </source>
</evidence>
<evidence type="ECO:0000313" key="2">
    <source>
        <dbReference type="EMBL" id="RPB00207.1"/>
    </source>
</evidence>
<accession>A0A3N4JPT6</accession>
<feature type="transmembrane region" description="Helical" evidence="1">
    <location>
        <begin position="47"/>
        <end position="70"/>
    </location>
</feature>
<keyword evidence="1" id="KW-1133">Transmembrane helix</keyword>
<keyword evidence="1" id="KW-0812">Transmembrane</keyword>
<proteinExistence type="predicted"/>
<dbReference type="EMBL" id="ML120382">
    <property type="protein sequence ID" value="RPB00207.1"/>
    <property type="molecule type" value="Genomic_DNA"/>
</dbReference>
<organism evidence="2 3">
    <name type="scientific">Choiromyces venosus 120613-1</name>
    <dbReference type="NCBI Taxonomy" id="1336337"/>
    <lineage>
        <taxon>Eukaryota</taxon>
        <taxon>Fungi</taxon>
        <taxon>Dikarya</taxon>
        <taxon>Ascomycota</taxon>
        <taxon>Pezizomycotina</taxon>
        <taxon>Pezizomycetes</taxon>
        <taxon>Pezizales</taxon>
        <taxon>Tuberaceae</taxon>
        <taxon>Choiromyces</taxon>
    </lineage>
</organism>
<sequence length="84" mass="9783">MLVMFCSIKWLQIMLVSLLMNQLILVLTVQCVEVLATTQQPAINYTLNIYYFLSFVFLFVLWLLVLVVLLRNLLGFLPLALYIL</sequence>
<gene>
    <name evidence="2" type="ORF">L873DRAFT_1805653</name>
</gene>
<reference evidence="2 3" key="1">
    <citation type="journal article" date="2018" name="Nat. Ecol. Evol.">
        <title>Pezizomycetes genomes reveal the molecular basis of ectomycorrhizal truffle lifestyle.</title>
        <authorList>
            <person name="Murat C."/>
            <person name="Payen T."/>
            <person name="Noel B."/>
            <person name="Kuo A."/>
            <person name="Morin E."/>
            <person name="Chen J."/>
            <person name="Kohler A."/>
            <person name="Krizsan K."/>
            <person name="Balestrini R."/>
            <person name="Da Silva C."/>
            <person name="Montanini B."/>
            <person name="Hainaut M."/>
            <person name="Levati E."/>
            <person name="Barry K.W."/>
            <person name="Belfiori B."/>
            <person name="Cichocki N."/>
            <person name="Clum A."/>
            <person name="Dockter R.B."/>
            <person name="Fauchery L."/>
            <person name="Guy J."/>
            <person name="Iotti M."/>
            <person name="Le Tacon F."/>
            <person name="Lindquist E.A."/>
            <person name="Lipzen A."/>
            <person name="Malagnac F."/>
            <person name="Mello A."/>
            <person name="Molinier V."/>
            <person name="Miyauchi S."/>
            <person name="Poulain J."/>
            <person name="Riccioni C."/>
            <person name="Rubini A."/>
            <person name="Sitrit Y."/>
            <person name="Splivallo R."/>
            <person name="Traeger S."/>
            <person name="Wang M."/>
            <person name="Zifcakova L."/>
            <person name="Wipf D."/>
            <person name="Zambonelli A."/>
            <person name="Paolocci F."/>
            <person name="Nowrousian M."/>
            <person name="Ottonello S."/>
            <person name="Baldrian P."/>
            <person name="Spatafora J.W."/>
            <person name="Henrissat B."/>
            <person name="Nagy L.G."/>
            <person name="Aury J.M."/>
            <person name="Wincker P."/>
            <person name="Grigoriev I.V."/>
            <person name="Bonfante P."/>
            <person name="Martin F.M."/>
        </authorList>
    </citation>
    <scope>NUCLEOTIDE SEQUENCE [LARGE SCALE GENOMIC DNA]</scope>
    <source>
        <strain evidence="2 3">120613-1</strain>
    </source>
</reference>
<name>A0A3N4JPT6_9PEZI</name>
<evidence type="ECO:0000256" key="1">
    <source>
        <dbReference type="SAM" id="Phobius"/>
    </source>
</evidence>
<dbReference type="AlphaFoldDB" id="A0A3N4JPT6"/>
<protein>
    <submittedName>
        <fullName evidence="2">Uncharacterized protein</fullName>
    </submittedName>
</protein>
<keyword evidence="1" id="KW-0472">Membrane</keyword>